<sequence length="401" mass="43253">MRHLAALLPPSSFVRTGFTWSAYLMLGYYAFLQAALGPLALFLQAELHLTYTQTSLLPSAFALATLLVGLLGDAPARIFRRRTRFWGGAIGMWIGIGLLMVSPSFVLALLGSFLMGAFGTVVRTAIEGGLADLHQGQRATALTEANVIASIGATSVPLFIGGWQALELGWRSASFVPLLVLIFLYWRFRHLKVPEQREQEAQKQKQHSVPFIFWLCWLAMVCSVAMEWCMIVWSAALLKNTEVLSVNEAATSVSFFFVAEVLGRLIGSRLTSKIAITPLLLVALSITALGFSLFWLSPLLPLKLGGLVLTGLGIANLYPLILSAALSINPARANATSGRFAFGVGVAIFTAPLMLGRLADVLSIQGAYSVVPVLLVGAFVLTLLVHCLRGDGKHARQAPDT</sequence>
<feature type="transmembrane region" description="Helical" evidence="7">
    <location>
        <begin position="340"/>
        <end position="359"/>
    </location>
</feature>
<dbReference type="PANTHER" id="PTHR23514:SF3">
    <property type="entry name" value="BYPASS OF STOP CODON PROTEIN 6"/>
    <property type="match status" value="1"/>
</dbReference>
<protein>
    <submittedName>
        <fullName evidence="8">MFS transporter</fullName>
    </submittedName>
</protein>
<feature type="transmembrane region" description="Helical" evidence="7">
    <location>
        <begin position="209"/>
        <end position="237"/>
    </location>
</feature>
<dbReference type="KEGG" id="kbs:EPA93_08225"/>
<dbReference type="InterPro" id="IPR036259">
    <property type="entry name" value="MFS_trans_sf"/>
</dbReference>
<comment type="subcellular location">
    <subcellularLocation>
        <location evidence="1">Endomembrane system</location>
        <topology evidence="1">Multi-pass membrane protein</topology>
    </subcellularLocation>
</comment>
<evidence type="ECO:0000256" key="6">
    <source>
        <dbReference type="ARBA" id="ARBA00023136"/>
    </source>
</evidence>
<dbReference type="GO" id="GO:0022857">
    <property type="term" value="F:transmembrane transporter activity"/>
    <property type="evidence" value="ECO:0007669"/>
    <property type="project" value="InterPro"/>
</dbReference>
<dbReference type="GO" id="GO:0012505">
    <property type="term" value="C:endomembrane system"/>
    <property type="evidence" value="ECO:0007669"/>
    <property type="project" value="UniProtKB-SubCell"/>
</dbReference>
<keyword evidence="3" id="KW-0813">Transport</keyword>
<feature type="transmembrane region" description="Helical" evidence="7">
    <location>
        <begin position="365"/>
        <end position="388"/>
    </location>
</feature>
<dbReference type="Gene3D" id="1.20.1250.20">
    <property type="entry name" value="MFS general substrate transporter like domains"/>
    <property type="match status" value="2"/>
</dbReference>
<evidence type="ECO:0000256" key="2">
    <source>
        <dbReference type="ARBA" id="ARBA00008335"/>
    </source>
</evidence>
<evidence type="ECO:0000256" key="7">
    <source>
        <dbReference type="SAM" id="Phobius"/>
    </source>
</evidence>
<comment type="similarity">
    <text evidence="2">Belongs to the major facilitator superfamily.</text>
</comment>
<feature type="transmembrane region" description="Helical" evidence="7">
    <location>
        <begin position="307"/>
        <end position="328"/>
    </location>
</feature>
<name>A0A4P6JLW9_KTERU</name>
<keyword evidence="6 7" id="KW-0472">Membrane</keyword>
<gene>
    <name evidence="8" type="ORF">EPA93_08225</name>
</gene>
<dbReference type="EMBL" id="CP035758">
    <property type="protein sequence ID" value="QBD75992.1"/>
    <property type="molecule type" value="Genomic_DNA"/>
</dbReference>
<evidence type="ECO:0000256" key="4">
    <source>
        <dbReference type="ARBA" id="ARBA00022692"/>
    </source>
</evidence>
<accession>A0A4P6JLW9</accession>
<dbReference type="GO" id="GO:0016020">
    <property type="term" value="C:membrane"/>
    <property type="evidence" value="ECO:0007669"/>
    <property type="project" value="TreeGrafter"/>
</dbReference>
<feature type="transmembrane region" description="Helical" evidence="7">
    <location>
        <begin position="249"/>
        <end position="267"/>
    </location>
</feature>
<dbReference type="RefSeq" id="WP_129886588.1">
    <property type="nucleotide sequence ID" value="NZ_CP035758.1"/>
</dbReference>
<evidence type="ECO:0000256" key="5">
    <source>
        <dbReference type="ARBA" id="ARBA00022989"/>
    </source>
</evidence>
<dbReference type="InterPro" id="IPR011701">
    <property type="entry name" value="MFS"/>
</dbReference>
<evidence type="ECO:0000256" key="3">
    <source>
        <dbReference type="ARBA" id="ARBA00022448"/>
    </source>
</evidence>
<keyword evidence="4 7" id="KW-0812">Transmembrane</keyword>
<dbReference type="Pfam" id="PF07690">
    <property type="entry name" value="MFS_1"/>
    <property type="match status" value="1"/>
</dbReference>
<keyword evidence="9" id="KW-1185">Reference proteome</keyword>
<feature type="transmembrane region" description="Helical" evidence="7">
    <location>
        <begin position="20"/>
        <end position="43"/>
    </location>
</feature>
<evidence type="ECO:0000313" key="9">
    <source>
        <dbReference type="Proteomes" id="UP000290365"/>
    </source>
</evidence>
<dbReference type="Proteomes" id="UP000290365">
    <property type="component" value="Chromosome"/>
</dbReference>
<dbReference type="OrthoDB" id="149298at2"/>
<dbReference type="PANTHER" id="PTHR23514">
    <property type="entry name" value="BYPASS OF STOP CODON PROTEIN 6"/>
    <property type="match status" value="1"/>
</dbReference>
<dbReference type="SUPFAM" id="SSF103473">
    <property type="entry name" value="MFS general substrate transporter"/>
    <property type="match status" value="1"/>
</dbReference>
<feature type="transmembrane region" description="Helical" evidence="7">
    <location>
        <begin position="84"/>
        <end position="101"/>
    </location>
</feature>
<proteinExistence type="inferred from homology"/>
<keyword evidence="5 7" id="KW-1133">Transmembrane helix</keyword>
<feature type="transmembrane region" description="Helical" evidence="7">
    <location>
        <begin position="274"/>
        <end position="295"/>
    </location>
</feature>
<dbReference type="InterPro" id="IPR051788">
    <property type="entry name" value="MFS_Transporter"/>
</dbReference>
<dbReference type="AlphaFoldDB" id="A0A4P6JLW9"/>
<evidence type="ECO:0000313" key="8">
    <source>
        <dbReference type="EMBL" id="QBD75992.1"/>
    </source>
</evidence>
<feature type="transmembrane region" description="Helical" evidence="7">
    <location>
        <begin position="172"/>
        <end position="188"/>
    </location>
</feature>
<evidence type="ECO:0000256" key="1">
    <source>
        <dbReference type="ARBA" id="ARBA00004127"/>
    </source>
</evidence>
<feature type="transmembrane region" description="Helical" evidence="7">
    <location>
        <begin position="55"/>
        <end position="72"/>
    </location>
</feature>
<reference evidence="8 9" key="1">
    <citation type="submission" date="2019-01" db="EMBL/GenBank/DDBJ databases">
        <title>Ktedonosporobacter rubrisoli SCAWS-G2.</title>
        <authorList>
            <person name="Huang Y."/>
            <person name="Yan B."/>
        </authorList>
    </citation>
    <scope>NUCLEOTIDE SEQUENCE [LARGE SCALE GENOMIC DNA]</scope>
    <source>
        <strain evidence="8 9">SCAWS-G2</strain>
    </source>
</reference>
<organism evidence="8 9">
    <name type="scientific">Ktedonosporobacter rubrisoli</name>
    <dbReference type="NCBI Taxonomy" id="2509675"/>
    <lineage>
        <taxon>Bacteria</taxon>
        <taxon>Bacillati</taxon>
        <taxon>Chloroflexota</taxon>
        <taxon>Ktedonobacteria</taxon>
        <taxon>Ktedonobacterales</taxon>
        <taxon>Ktedonosporobacteraceae</taxon>
        <taxon>Ktedonosporobacter</taxon>
    </lineage>
</organism>